<organism evidence="4 5">
    <name type="scientific">Batillaria attramentaria</name>
    <dbReference type="NCBI Taxonomy" id="370345"/>
    <lineage>
        <taxon>Eukaryota</taxon>
        <taxon>Metazoa</taxon>
        <taxon>Spiralia</taxon>
        <taxon>Lophotrochozoa</taxon>
        <taxon>Mollusca</taxon>
        <taxon>Gastropoda</taxon>
        <taxon>Caenogastropoda</taxon>
        <taxon>Sorbeoconcha</taxon>
        <taxon>Cerithioidea</taxon>
        <taxon>Batillariidae</taxon>
        <taxon>Batillaria</taxon>
    </lineage>
</organism>
<evidence type="ECO:0000256" key="2">
    <source>
        <dbReference type="SAM" id="Phobius"/>
    </source>
</evidence>
<feature type="region of interest" description="Disordered" evidence="1">
    <location>
        <begin position="315"/>
        <end position="412"/>
    </location>
</feature>
<comment type="caution">
    <text evidence="4">The sequence shown here is derived from an EMBL/GenBank/DDBJ whole genome shotgun (WGS) entry which is preliminary data.</text>
</comment>
<protein>
    <recommendedName>
        <fullName evidence="3">OCIA domain-containing protein</fullName>
    </recommendedName>
</protein>
<feature type="domain" description="OCIA" evidence="3">
    <location>
        <begin position="186"/>
        <end position="268"/>
    </location>
</feature>
<sequence length="412" mass="45390">MDSAQANTSLDEFMSGATAVTFAEPTGTSVKVQERASSCCSNDSFDKALLMYIIAALCFVIMVVLTCKYVICQTSGDKSMLATPGWLAPHLSKVDRFKFKSTVERHAVMIGFTDVTRGLPSVSEPQAGKLTKSTREWFPLSSFIEMASSGPSAGGFQGQYPQPAQGGPFPDPGRNNPHLKRRPPALTKEEIKVLEECNSESFWTRCLPLGVALSGGATYMVHTGFLKRNPRWGPLPKGLGAFFVGYVIGKLSYQGACQEKILQKIPNSNLAQEFSGDSLSSDTAIGRSPEKMREVYNSMDGITELDDNLRPSLDRDVKQQDDQTSSGRQPTLTYDELRHRNRQEYEKNMATSSSSPFRQRPFPPQSPSPPPREPPSQAPQTVWDAPQPQPVPYGSGGRTARQKNQYGDMWDE</sequence>
<dbReference type="InterPro" id="IPR040187">
    <property type="entry name" value="OCAD1/2"/>
</dbReference>
<keyword evidence="2" id="KW-0472">Membrane</keyword>
<dbReference type="AlphaFoldDB" id="A0ABD0JCR8"/>
<feature type="compositionally biased region" description="Pro residues" evidence="1">
    <location>
        <begin position="361"/>
        <end position="377"/>
    </location>
</feature>
<accession>A0ABD0JCR8</accession>
<dbReference type="Proteomes" id="UP001519460">
    <property type="component" value="Unassembled WGS sequence"/>
</dbReference>
<evidence type="ECO:0000313" key="4">
    <source>
        <dbReference type="EMBL" id="KAK7469880.1"/>
    </source>
</evidence>
<dbReference type="Pfam" id="PF07051">
    <property type="entry name" value="OCIA"/>
    <property type="match status" value="1"/>
</dbReference>
<feature type="region of interest" description="Disordered" evidence="1">
    <location>
        <begin position="152"/>
        <end position="185"/>
    </location>
</feature>
<keyword evidence="2" id="KW-0812">Transmembrane</keyword>
<name>A0ABD0JCR8_9CAEN</name>
<proteinExistence type="predicted"/>
<dbReference type="EMBL" id="JACVVK020000500">
    <property type="protein sequence ID" value="KAK7469880.1"/>
    <property type="molecule type" value="Genomic_DNA"/>
</dbReference>
<evidence type="ECO:0000256" key="1">
    <source>
        <dbReference type="SAM" id="MobiDB-lite"/>
    </source>
</evidence>
<keyword evidence="5" id="KW-1185">Reference proteome</keyword>
<evidence type="ECO:0000313" key="5">
    <source>
        <dbReference type="Proteomes" id="UP001519460"/>
    </source>
</evidence>
<keyword evidence="2" id="KW-1133">Transmembrane helix</keyword>
<feature type="compositionally biased region" description="Polar residues" evidence="1">
    <location>
        <begin position="322"/>
        <end position="332"/>
    </location>
</feature>
<feature type="compositionally biased region" description="Basic and acidic residues" evidence="1">
    <location>
        <begin position="335"/>
        <end position="347"/>
    </location>
</feature>
<reference evidence="4 5" key="1">
    <citation type="journal article" date="2023" name="Sci. Data">
        <title>Genome assembly of the Korean intertidal mud-creeper Batillaria attramentaria.</title>
        <authorList>
            <person name="Patra A.K."/>
            <person name="Ho P.T."/>
            <person name="Jun S."/>
            <person name="Lee S.J."/>
            <person name="Kim Y."/>
            <person name="Won Y.J."/>
        </authorList>
    </citation>
    <scope>NUCLEOTIDE SEQUENCE [LARGE SCALE GENOMIC DNA]</scope>
    <source>
        <strain evidence="4">Wonlab-2016</strain>
    </source>
</reference>
<gene>
    <name evidence="4" type="ORF">BaRGS_00036100</name>
</gene>
<dbReference type="PANTHER" id="PTHR13336:SF3">
    <property type="entry name" value="OCIA DOMAIN-CONTAINING PROTEIN 1"/>
    <property type="match status" value="1"/>
</dbReference>
<dbReference type="InterPro" id="IPR009764">
    <property type="entry name" value="OCIA_dom"/>
</dbReference>
<feature type="compositionally biased region" description="Low complexity" evidence="1">
    <location>
        <begin position="158"/>
        <end position="168"/>
    </location>
</feature>
<dbReference type="PANTHER" id="PTHR13336">
    <property type="entry name" value="OVARIAN CARCINOMA IMMUNOREACTIVE ANTIGEN"/>
    <property type="match status" value="1"/>
</dbReference>
<feature type="transmembrane region" description="Helical" evidence="2">
    <location>
        <begin position="49"/>
        <end position="71"/>
    </location>
</feature>
<evidence type="ECO:0000259" key="3">
    <source>
        <dbReference type="Pfam" id="PF07051"/>
    </source>
</evidence>